<evidence type="ECO:0000259" key="1">
    <source>
        <dbReference type="Pfam" id="PF13439"/>
    </source>
</evidence>
<dbReference type="SUPFAM" id="SSF53756">
    <property type="entry name" value="UDP-Glycosyltransferase/glycogen phosphorylase"/>
    <property type="match status" value="1"/>
</dbReference>
<dbReference type="EMBL" id="LAZR01000520">
    <property type="protein sequence ID" value="KKN65609.1"/>
    <property type="molecule type" value="Genomic_DNA"/>
</dbReference>
<dbReference type="Pfam" id="PF13439">
    <property type="entry name" value="Glyco_transf_4"/>
    <property type="match status" value="1"/>
</dbReference>
<feature type="domain" description="Glycosyltransferase subfamily 4-like N-terminal" evidence="1">
    <location>
        <begin position="78"/>
        <end position="205"/>
    </location>
</feature>
<dbReference type="InterPro" id="IPR028098">
    <property type="entry name" value="Glyco_trans_4-like_N"/>
</dbReference>
<reference evidence="2" key="1">
    <citation type="journal article" date="2015" name="Nature">
        <title>Complex archaea that bridge the gap between prokaryotes and eukaryotes.</title>
        <authorList>
            <person name="Spang A."/>
            <person name="Saw J.H."/>
            <person name="Jorgensen S.L."/>
            <person name="Zaremba-Niedzwiedzka K."/>
            <person name="Martijn J."/>
            <person name="Lind A.E."/>
            <person name="van Eijk R."/>
            <person name="Schleper C."/>
            <person name="Guy L."/>
            <person name="Ettema T.J."/>
        </authorList>
    </citation>
    <scope>NUCLEOTIDE SEQUENCE</scope>
</reference>
<name>A0A0F9SEZ6_9ZZZZ</name>
<organism evidence="2">
    <name type="scientific">marine sediment metagenome</name>
    <dbReference type="NCBI Taxonomy" id="412755"/>
    <lineage>
        <taxon>unclassified sequences</taxon>
        <taxon>metagenomes</taxon>
        <taxon>ecological metagenomes</taxon>
    </lineage>
</organism>
<dbReference type="PANTHER" id="PTHR12526">
    <property type="entry name" value="GLYCOSYLTRANSFERASE"/>
    <property type="match status" value="1"/>
</dbReference>
<accession>A0A0F9SEZ6</accession>
<evidence type="ECO:0000313" key="2">
    <source>
        <dbReference type="EMBL" id="KKN65609.1"/>
    </source>
</evidence>
<protein>
    <recommendedName>
        <fullName evidence="1">Glycosyltransferase subfamily 4-like N-terminal domain-containing protein</fullName>
    </recommendedName>
</protein>
<comment type="caution">
    <text evidence="2">The sequence shown here is derived from an EMBL/GenBank/DDBJ whole genome shotgun (WGS) entry which is preliminary data.</text>
</comment>
<sequence length="420" mass="47351">MRIMFLSWGEVPRISSVYGGQVVEVVAALQRQGDINHVSLVSGYPMIHSGMVREKWRYKRQLQKIRKRIGSQNFSTRRLPVPPVGVHPKPWQLPLFTCGHHGYLARKIRNQSIDIVHCRSYVATHFALETRKRFGMSFKVVFDARSLMPEEATITGRWTEQDTAYNYWKKREAEMLAQADVVVSVSEPMRARFARLGAKRSELIHLNVAINALDSKLISDTSRLESGSPVLAYCGYLEEGSWHRPNNLWSVFQSFKIHCPGVKLLVITKSNHAVLRESLRTYAGEAAVSASTFTSAPSPSETVKLLQTADLAVLSYLDPDNEFEIELSESTFATKTAEYAAVGLPVLVNRYCGGARDYILSHNAGVSYDPVSLLSIDDVNRVLELAKNRIRISEFARNDFGLPDNAARWSALYNRIMIED</sequence>
<gene>
    <name evidence="2" type="ORF">LCGC14_0480210</name>
</gene>
<dbReference type="GO" id="GO:0016757">
    <property type="term" value="F:glycosyltransferase activity"/>
    <property type="evidence" value="ECO:0007669"/>
    <property type="project" value="TreeGrafter"/>
</dbReference>
<proteinExistence type="predicted"/>
<dbReference type="Gene3D" id="3.40.50.2000">
    <property type="entry name" value="Glycogen Phosphorylase B"/>
    <property type="match status" value="2"/>
</dbReference>
<dbReference type="AlphaFoldDB" id="A0A0F9SEZ6"/>
<dbReference type="PANTHER" id="PTHR12526:SF600">
    <property type="entry name" value="GLYCOSYL TRANSFERASE GROUP 1"/>
    <property type="match status" value="1"/>
</dbReference>